<accession>A0A118DPQ5</accession>
<keyword evidence="1" id="KW-0560">Oxidoreductase</keyword>
<dbReference type="Proteomes" id="UP000062788">
    <property type="component" value="Unassembled WGS sequence"/>
</dbReference>
<name>A0A118DPQ5_9BURK</name>
<evidence type="ECO:0000256" key="2">
    <source>
        <dbReference type="ARBA" id="ARBA00049661"/>
    </source>
</evidence>
<dbReference type="InterPro" id="IPR009100">
    <property type="entry name" value="AcylCoA_DH/oxidase_NM_dom_sf"/>
</dbReference>
<dbReference type="EMBL" id="LOWA01000018">
    <property type="protein sequence ID" value="KVE28611.1"/>
    <property type="molecule type" value="Genomic_DNA"/>
</dbReference>
<dbReference type="GO" id="GO:0033539">
    <property type="term" value="P:fatty acid beta-oxidation using acyl-CoA dehydrogenase"/>
    <property type="evidence" value="ECO:0007669"/>
    <property type="project" value="TreeGrafter"/>
</dbReference>
<evidence type="ECO:0000313" key="5">
    <source>
        <dbReference type="EMBL" id="KVE28611.1"/>
    </source>
</evidence>
<dbReference type="RefSeq" id="WP_059514817.1">
    <property type="nucleotide sequence ID" value="NZ_CP013449.1"/>
</dbReference>
<dbReference type="InterPro" id="IPR050741">
    <property type="entry name" value="Acyl-CoA_dehydrogenase"/>
</dbReference>
<feature type="domain" description="Acyl-CoA dehydrogenase/oxidase N-terminal" evidence="3">
    <location>
        <begin position="31"/>
        <end position="101"/>
    </location>
</feature>
<dbReference type="InterPro" id="IPR013107">
    <property type="entry name" value="Acyl-CoA_DH_C"/>
</dbReference>
<dbReference type="SUPFAM" id="SSF47203">
    <property type="entry name" value="Acyl-CoA dehydrogenase C-terminal domain-like"/>
    <property type="match status" value="1"/>
</dbReference>
<gene>
    <name evidence="5" type="ORF">WS67_07740</name>
</gene>
<evidence type="ECO:0000256" key="1">
    <source>
        <dbReference type="ARBA" id="ARBA00023002"/>
    </source>
</evidence>
<dbReference type="AlphaFoldDB" id="A0A118DPQ5"/>
<evidence type="ECO:0000259" key="4">
    <source>
        <dbReference type="Pfam" id="PF08028"/>
    </source>
</evidence>
<dbReference type="PANTHER" id="PTHR48083:SF19">
    <property type="entry name" value="FLAVIN-DEPENDENT MONOOXYGENASE, OXYGENASE SUBUNIT HSAA"/>
    <property type="match status" value="1"/>
</dbReference>
<dbReference type="OrthoDB" id="7316074at2"/>
<dbReference type="PANTHER" id="PTHR48083">
    <property type="entry name" value="MEDIUM-CHAIN SPECIFIC ACYL-COA DEHYDROGENASE, MITOCHONDRIAL-RELATED"/>
    <property type="match status" value="1"/>
</dbReference>
<reference evidence="5 6" key="1">
    <citation type="submission" date="2015-11" db="EMBL/GenBank/DDBJ databases">
        <title>Expanding the genomic diversity of Burkholderia species for the development of highly accurate diagnostics.</title>
        <authorList>
            <person name="Sahl J."/>
            <person name="Keim P."/>
            <person name="Wagner D."/>
        </authorList>
    </citation>
    <scope>NUCLEOTIDE SEQUENCE [LARGE SCALE GENOMIC DNA]</scope>
    <source>
        <strain evidence="5 6">TSV85</strain>
    </source>
</reference>
<dbReference type="SUPFAM" id="SSF56645">
    <property type="entry name" value="Acyl-CoA dehydrogenase NM domain-like"/>
    <property type="match status" value="1"/>
</dbReference>
<dbReference type="InterPro" id="IPR036250">
    <property type="entry name" value="AcylCo_DH-like_C"/>
</dbReference>
<dbReference type="Gene3D" id="1.20.140.10">
    <property type="entry name" value="Butyryl-CoA Dehydrogenase, subunit A, domain 3"/>
    <property type="match status" value="1"/>
</dbReference>
<dbReference type="Gene3D" id="2.40.110.10">
    <property type="entry name" value="Butyryl-CoA Dehydrogenase, subunit A, domain 2"/>
    <property type="match status" value="1"/>
</dbReference>
<dbReference type="PIRSF" id="PIRSF016578">
    <property type="entry name" value="HsaA"/>
    <property type="match status" value="1"/>
</dbReference>
<dbReference type="GO" id="GO:0050660">
    <property type="term" value="F:flavin adenine dinucleotide binding"/>
    <property type="evidence" value="ECO:0007669"/>
    <property type="project" value="InterPro"/>
</dbReference>
<dbReference type="GO" id="GO:0005737">
    <property type="term" value="C:cytoplasm"/>
    <property type="evidence" value="ECO:0007669"/>
    <property type="project" value="TreeGrafter"/>
</dbReference>
<evidence type="ECO:0000259" key="3">
    <source>
        <dbReference type="Pfam" id="PF02771"/>
    </source>
</evidence>
<dbReference type="InterPro" id="IPR046373">
    <property type="entry name" value="Acyl-CoA_Oxase/DH_mid-dom_sf"/>
</dbReference>
<dbReference type="Gene3D" id="1.10.540.10">
    <property type="entry name" value="Acyl-CoA dehydrogenase/oxidase, N-terminal domain"/>
    <property type="match status" value="1"/>
</dbReference>
<proteinExistence type="inferred from homology"/>
<dbReference type="InterPro" id="IPR037069">
    <property type="entry name" value="AcylCoA_DH/ox_N_sf"/>
</dbReference>
<protein>
    <submittedName>
        <fullName evidence="5">Oxidoreductase</fullName>
    </submittedName>
</protein>
<keyword evidence="6" id="KW-1185">Reference proteome</keyword>
<sequence>MNTLMLRKNLSEDAGSWINKIDAFGEMLAGHREYSEQKKATHPEVMDELFKAGLGKLSIPKAFGGRQVPLATIAEILQTLSKYDASVSWQVAVQVAMGRLADYLPEEAAHEIYSDTRRFVIGAIHSGGTAVPEKDGYRLSGQWTFASGSPHADWLVCTAVVQNDDAAATPETRMFFVPASKCQILDTWDTLGMRGTGSNDFTCKDVWVDKKLSVDASLLKYRPKERSTLAYFTGYYDFGTIAAMATVYGIAKSALEFFRDNRKKPLDPNVGPVIDEKVGRSLSLLYSARLLLDDAVEQAAVPNDGNVVGTHPRVAVAAATMTENSVAALNQIYTLAGAGAVYKRNYLEHCFRDIHTGSKHFTLSPLNFYSIGNAFLEKQ</sequence>
<dbReference type="Pfam" id="PF02771">
    <property type="entry name" value="Acyl-CoA_dh_N"/>
    <property type="match status" value="1"/>
</dbReference>
<dbReference type="GO" id="GO:0016712">
    <property type="term" value="F:oxidoreductase activity, acting on paired donors, with incorporation or reduction of molecular oxygen, reduced flavin or flavoprotein as one donor, and incorporation of one atom of oxygen"/>
    <property type="evidence" value="ECO:0007669"/>
    <property type="project" value="TreeGrafter"/>
</dbReference>
<comment type="caution">
    <text evidence="5">The sequence shown here is derived from an EMBL/GenBank/DDBJ whole genome shotgun (WGS) entry which is preliminary data.</text>
</comment>
<dbReference type="Pfam" id="PF08028">
    <property type="entry name" value="Acyl-CoA_dh_2"/>
    <property type="match status" value="1"/>
</dbReference>
<dbReference type="InterPro" id="IPR013786">
    <property type="entry name" value="AcylCoA_DH/ox_N"/>
</dbReference>
<comment type="similarity">
    <text evidence="2">Belongs to the HpaH/HsaA monooxygenase family.</text>
</comment>
<feature type="domain" description="Acyl-CoA dehydrogenase C-terminal" evidence="4">
    <location>
        <begin position="245"/>
        <end position="364"/>
    </location>
</feature>
<organism evidence="5 6">
    <name type="scientific">Burkholderia singularis</name>
    <dbReference type="NCBI Taxonomy" id="1503053"/>
    <lineage>
        <taxon>Bacteria</taxon>
        <taxon>Pseudomonadati</taxon>
        <taxon>Pseudomonadota</taxon>
        <taxon>Betaproteobacteria</taxon>
        <taxon>Burkholderiales</taxon>
        <taxon>Burkholderiaceae</taxon>
        <taxon>Burkholderia</taxon>
        <taxon>pseudomallei group</taxon>
    </lineage>
</organism>
<dbReference type="GO" id="GO:0003995">
    <property type="term" value="F:acyl-CoA dehydrogenase activity"/>
    <property type="evidence" value="ECO:0007669"/>
    <property type="project" value="TreeGrafter"/>
</dbReference>
<evidence type="ECO:0000313" key="6">
    <source>
        <dbReference type="Proteomes" id="UP000062788"/>
    </source>
</evidence>